<dbReference type="EMBL" id="JACIEE010000007">
    <property type="protein sequence ID" value="MBB3978597.1"/>
    <property type="molecule type" value="Genomic_DNA"/>
</dbReference>
<evidence type="ECO:0000313" key="1">
    <source>
        <dbReference type="EMBL" id="MBB3978597.1"/>
    </source>
</evidence>
<gene>
    <name evidence="1" type="ORF">GGQ64_003831</name>
</gene>
<organism evidence="1 2">
    <name type="scientific">Mycoplana azooxidifex</name>
    <dbReference type="NCBI Taxonomy" id="1636188"/>
    <lineage>
        <taxon>Bacteria</taxon>
        <taxon>Pseudomonadati</taxon>
        <taxon>Pseudomonadota</taxon>
        <taxon>Alphaproteobacteria</taxon>
        <taxon>Hyphomicrobiales</taxon>
        <taxon>Rhizobiaceae</taxon>
        <taxon>Mycoplana</taxon>
    </lineage>
</organism>
<evidence type="ECO:0000313" key="2">
    <source>
        <dbReference type="Proteomes" id="UP000574761"/>
    </source>
</evidence>
<dbReference type="GO" id="GO:0003677">
    <property type="term" value="F:DNA binding"/>
    <property type="evidence" value="ECO:0007669"/>
    <property type="project" value="InterPro"/>
</dbReference>
<keyword evidence="2" id="KW-1185">Reference proteome</keyword>
<dbReference type="InterPro" id="IPR036953">
    <property type="entry name" value="GreA/GreB_C_sf"/>
</dbReference>
<dbReference type="Proteomes" id="UP000574761">
    <property type="component" value="Unassembled WGS sequence"/>
</dbReference>
<name>A0A7W6DDD4_9HYPH</name>
<reference evidence="1 2" key="1">
    <citation type="submission" date="2020-08" db="EMBL/GenBank/DDBJ databases">
        <title>Genomic Encyclopedia of Type Strains, Phase IV (KMG-IV): sequencing the most valuable type-strain genomes for metagenomic binning, comparative biology and taxonomic classification.</title>
        <authorList>
            <person name="Goeker M."/>
        </authorList>
    </citation>
    <scope>NUCLEOTIDE SEQUENCE [LARGE SCALE GENOMIC DNA]</scope>
    <source>
        <strain evidence="1 2">DSM 100211</strain>
    </source>
</reference>
<dbReference type="RefSeq" id="WP_183806827.1">
    <property type="nucleotide sequence ID" value="NZ_JACIEE010000007.1"/>
</dbReference>
<dbReference type="GO" id="GO:0032784">
    <property type="term" value="P:regulation of DNA-templated transcription elongation"/>
    <property type="evidence" value="ECO:0007669"/>
    <property type="project" value="InterPro"/>
</dbReference>
<protein>
    <recommendedName>
        <fullName evidence="3">GreA/GreB family transcription elongation factor</fullName>
    </recommendedName>
</protein>
<evidence type="ECO:0008006" key="3">
    <source>
        <dbReference type="Google" id="ProtNLM"/>
    </source>
</evidence>
<sequence length="154" mass="16623">MLAAHPPAILAAEDASVLHTILDDPLVSHRIRSTIRRKLTEAHAVTTEVPGDVVTINSRISFRLGDGVPISAFLVDLVHPLRAFQGIIPLRSEIGLSLLGLREGNCAILDLRKVPAVLVLKRVLHQPQRQIQAIFGPTDSRASGAISKAYPPIS</sequence>
<dbReference type="AlphaFoldDB" id="A0A7W6DDD4"/>
<comment type="caution">
    <text evidence="1">The sequence shown here is derived from an EMBL/GenBank/DDBJ whole genome shotgun (WGS) entry which is preliminary data.</text>
</comment>
<accession>A0A7W6DDD4</accession>
<dbReference type="Gene3D" id="3.10.50.30">
    <property type="entry name" value="Transcription elongation factor, GreA/GreB, C-terminal domain"/>
    <property type="match status" value="1"/>
</dbReference>
<proteinExistence type="predicted"/>